<dbReference type="EMBL" id="CAJNOH010000892">
    <property type="protein sequence ID" value="CAF1143574.1"/>
    <property type="molecule type" value="Genomic_DNA"/>
</dbReference>
<evidence type="ECO:0000313" key="3">
    <source>
        <dbReference type="EMBL" id="CAF1124131.1"/>
    </source>
</evidence>
<dbReference type="PANTHER" id="PTHR22878">
    <property type="entry name" value="DYNEIN HEAVY CHAIN 6, AXONEMAL-LIKE-RELATED"/>
    <property type="match status" value="1"/>
</dbReference>
<dbReference type="GO" id="GO:0045505">
    <property type="term" value="F:dynein intermediate chain binding"/>
    <property type="evidence" value="ECO:0007669"/>
    <property type="project" value="InterPro"/>
</dbReference>
<dbReference type="EMBL" id="CAJNOO010000911">
    <property type="protein sequence ID" value="CAF1060168.1"/>
    <property type="molecule type" value="Genomic_DNA"/>
</dbReference>
<dbReference type="EMBL" id="CAJNOL010001527">
    <property type="protein sequence ID" value="CAF1376535.1"/>
    <property type="molecule type" value="Genomic_DNA"/>
</dbReference>
<dbReference type="InterPro" id="IPR024743">
    <property type="entry name" value="Dynein_HC_stalk"/>
</dbReference>
<dbReference type="GO" id="GO:0051959">
    <property type="term" value="F:dynein light intermediate chain binding"/>
    <property type="evidence" value="ECO:0007669"/>
    <property type="project" value="InterPro"/>
</dbReference>
<evidence type="ECO:0000313" key="5">
    <source>
        <dbReference type="EMBL" id="CAF1143574.1"/>
    </source>
</evidence>
<dbReference type="Proteomes" id="UP000663864">
    <property type="component" value="Unassembled WGS sequence"/>
</dbReference>
<evidence type="ECO:0000259" key="1">
    <source>
        <dbReference type="Pfam" id="PF12777"/>
    </source>
</evidence>
<dbReference type="PANTHER" id="PTHR22878:SF70">
    <property type="entry name" value="DYNEIN HEAVY CHAIN 2, AXONEMAL"/>
    <property type="match status" value="1"/>
</dbReference>
<dbReference type="OrthoDB" id="424310at2759"/>
<dbReference type="AlphaFoldDB" id="A0A819IYS5"/>
<keyword evidence="10" id="KW-1185">Reference proteome</keyword>
<evidence type="ECO:0000313" key="10">
    <source>
        <dbReference type="Proteomes" id="UP000663870"/>
    </source>
</evidence>
<dbReference type="Proteomes" id="UP000663854">
    <property type="component" value="Unassembled WGS sequence"/>
</dbReference>
<comment type="caution">
    <text evidence="9">The sequence shown here is derived from an EMBL/GenBank/DDBJ whole genome shotgun (WGS) entry which is preliminary data.</text>
</comment>
<reference evidence="9" key="1">
    <citation type="submission" date="2021-02" db="EMBL/GenBank/DDBJ databases">
        <authorList>
            <person name="Nowell W R."/>
        </authorList>
    </citation>
    <scope>NUCLEOTIDE SEQUENCE</scope>
</reference>
<dbReference type="Proteomes" id="UP000663874">
    <property type="component" value="Unassembled WGS sequence"/>
</dbReference>
<dbReference type="Gene3D" id="1.20.920.60">
    <property type="match status" value="1"/>
</dbReference>
<feature type="domain" description="Dynein heavy chain coiled coil stalk" evidence="1">
    <location>
        <begin position="11"/>
        <end position="130"/>
    </location>
</feature>
<protein>
    <recommendedName>
        <fullName evidence="1">Dynein heavy chain coiled coil stalk domain-containing protein</fullName>
    </recommendedName>
</protein>
<evidence type="ECO:0000313" key="4">
    <source>
        <dbReference type="EMBL" id="CAF1135383.1"/>
    </source>
</evidence>
<dbReference type="EMBL" id="CAJOBE010004216">
    <property type="protein sequence ID" value="CAF3921718.1"/>
    <property type="molecule type" value="Genomic_DNA"/>
</dbReference>
<dbReference type="Pfam" id="PF12777">
    <property type="entry name" value="MT"/>
    <property type="match status" value="1"/>
</dbReference>
<evidence type="ECO:0000313" key="6">
    <source>
        <dbReference type="EMBL" id="CAF1376535.1"/>
    </source>
</evidence>
<evidence type="ECO:0000313" key="7">
    <source>
        <dbReference type="EMBL" id="CAF3664788.1"/>
    </source>
</evidence>
<evidence type="ECO:0000313" key="9">
    <source>
        <dbReference type="EMBL" id="CAF3921718.1"/>
    </source>
</evidence>
<dbReference type="EMBL" id="CAJNOU010000962">
    <property type="protein sequence ID" value="CAF1124131.1"/>
    <property type="molecule type" value="Genomic_DNA"/>
</dbReference>
<dbReference type="Proteomes" id="UP000663889">
    <property type="component" value="Unassembled WGS sequence"/>
</dbReference>
<accession>A0A819IYS5</accession>
<evidence type="ECO:0000313" key="11">
    <source>
        <dbReference type="Proteomes" id="UP000663874"/>
    </source>
</evidence>
<evidence type="ECO:0000313" key="8">
    <source>
        <dbReference type="EMBL" id="CAF3774407.1"/>
    </source>
</evidence>
<dbReference type="GO" id="GO:0007018">
    <property type="term" value="P:microtubule-based movement"/>
    <property type="evidence" value="ECO:0007669"/>
    <property type="project" value="InterPro"/>
</dbReference>
<dbReference type="EMBL" id="CAJOAX010000903">
    <property type="protein sequence ID" value="CAF3664788.1"/>
    <property type="molecule type" value="Genomic_DNA"/>
</dbReference>
<organism evidence="9 11">
    <name type="scientific">Rotaria sordida</name>
    <dbReference type="NCBI Taxonomy" id="392033"/>
    <lineage>
        <taxon>Eukaryota</taxon>
        <taxon>Metazoa</taxon>
        <taxon>Spiralia</taxon>
        <taxon>Gnathifera</taxon>
        <taxon>Rotifera</taxon>
        <taxon>Eurotatoria</taxon>
        <taxon>Bdelloidea</taxon>
        <taxon>Philodinida</taxon>
        <taxon>Philodinidae</taxon>
        <taxon>Rotaria</taxon>
    </lineage>
</organism>
<dbReference type="Proteomes" id="UP000663870">
    <property type="component" value="Unassembled WGS sequence"/>
</dbReference>
<dbReference type="Proteomes" id="UP000663836">
    <property type="component" value="Unassembled WGS sequence"/>
</dbReference>
<sequence>MASTTTNQTSALTSLAEIEESLRQISTSDFTALQSYSKPPLACLAIFEGVGVLLDPSKQTWEWTDDKKLMSGSKNGFLQRLFNVDKDNINNEQLERLKSILARNDCQPVELANISSLCSKLGLWLRTILEYATQRQQSN</sequence>
<dbReference type="EMBL" id="CAJOBD010001216">
    <property type="protein sequence ID" value="CAF3774407.1"/>
    <property type="molecule type" value="Genomic_DNA"/>
</dbReference>
<proteinExistence type="predicted"/>
<dbReference type="Proteomes" id="UP000663823">
    <property type="component" value="Unassembled WGS sequence"/>
</dbReference>
<dbReference type="InterPro" id="IPR026983">
    <property type="entry name" value="DHC"/>
</dbReference>
<dbReference type="Proteomes" id="UP000663882">
    <property type="component" value="Unassembled WGS sequence"/>
</dbReference>
<name>A0A819IYS5_9BILA</name>
<gene>
    <name evidence="9" type="ORF">FNK824_LOCUS21655</name>
    <name evidence="8" type="ORF">JBS370_LOCUS13871</name>
    <name evidence="6" type="ORF">JXQ802_LOCUS33440</name>
    <name evidence="7" type="ORF">OTI717_LOCUS10164</name>
    <name evidence="5" type="ORF">PYM288_LOCUS21840</name>
    <name evidence="2" type="ORF">RFH988_LOCUS17209</name>
    <name evidence="3" type="ORF">SEV965_LOCUS17067</name>
    <name evidence="4" type="ORF">ZHD862_LOCUS19358</name>
</gene>
<dbReference type="GO" id="GO:0030286">
    <property type="term" value="C:dynein complex"/>
    <property type="evidence" value="ECO:0007669"/>
    <property type="project" value="InterPro"/>
</dbReference>
<dbReference type="EMBL" id="CAJNOT010001049">
    <property type="protein sequence ID" value="CAF1135383.1"/>
    <property type="molecule type" value="Genomic_DNA"/>
</dbReference>
<evidence type="ECO:0000313" key="2">
    <source>
        <dbReference type="EMBL" id="CAF1060168.1"/>
    </source>
</evidence>